<sequence>MRTNQYLKKDYDKIDRAVRKGIKDTLNLPRQAANAFLYGSSKMGCCAIPIAAEEMDLNLIDTAFKLLTSRDDTTQINALHQLIASVRFRNRRTQPTLTSVNSFLESLTTIFFHIRMTSRRRELLHELLRTGSESLGSLKKDHTNSSFKIWNFAPTPVASSCRPSVSVFERTGLSR</sequence>
<dbReference type="OrthoDB" id="6437252at2759"/>
<organism evidence="1 2">
    <name type="scientific">Araneus ventricosus</name>
    <name type="common">Orbweaver spider</name>
    <name type="synonym">Epeira ventricosa</name>
    <dbReference type="NCBI Taxonomy" id="182803"/>
    <lineage>
        <taxon>Eukaryota</taxon>
        <taxon>Metazoa</taxon>
        <taxon>Ecdysozoa</taxon>
        <taxon>Arthropoda</taxon>
        <taxon>Chelicerata</taxon>
        <taxon>Arachnida</taxon>
        <taxon>Araneae</taxon>
        <taxon>Araneomorphae</taxon>
        <taxon>Entelegynae</taxon>
        <taxon>Araneoidea</taxon>
        <taxon>Araneidae</taxon>
        <taxon>Araneus</taxon>
    </lineage>
</organism>
<name>A0A4Y2N2B5_ARAVE</name>
<gene>
    <name evidence="1" type="ORF">AVEN_14021_1</name>
</gene>
<evidence type="ECO:0000313" key="2">
    <source>
        <dbReference type="Proteomes" id="UP000499080"/>
    </source>
</evidence>
<proteinExistence type="predicted"/>
<accession>A0A4Y2N2B5</accession>
<evidence type="ECO:0000313" key="1">
    <source>
        <dbReference type="EMBL" id="GBN32849.1"/>
    </source>
</evidence>
<dbReference type="EMBL" id="BGPR01008301">
    <property type="protein sequence ID" value="GBN32849.1"/>
    <property type="molecule type" value="Genomic_DNA"/>
</dbReference>
<reference evidence="1 2" key="1">
    <citation type="journal article" date="2019" name="Sci. Rep.">
        <title>Orb-weaving spider Araneus ventricosus genome elucidates the spidroin gene catalogue.</title>
        <authorList>
            <person name="Kono N."/>
            <person name="Nakamura H."/>
            <person name="Ohtoshi R."/>
            <person name="Moran D.A.P."/>
            <person name="Shinohara A."/>
            <person name="Yoshida Y."/>
            <person name="Fujiwara M."/>
            <person name="Mori M."/>
            <person name="Tomita M."/>
            <person name="Arakawa K."/>
        </authorList>
    </citation>
    <scope>NUCLEOTIDE SEQUENCE [LARGE SCALE GENOMIC DNA]</scope>
</reference>
<protein>
    <submittedName>
        <fullName evidence="1">Uncharacterized protein</fullName>
    </submittedName>
</protein>
<keyword evidence="2" id="KW-1185">Reference proteome</keyword>
<dbReference type="Proteomes" id="UP000499080">
    <property type="component" value="Unassembled WGS sequence"/>
</dbReference>
<comment type="caution">
    <text evidence="1">The sequence shown here is derived from an EMBL/GenBank/DDBJ whole genome shotgun (WGS) entry which is preliminary data.</text>
</comment>
<dbReference type="AlphaFoldDB" id="A0A4Y2N2B5"/>